<dbReference type="InterPro" id="IPR007345">
    <property type="entry name" value="Polysacch_pyruvyl_Trfase"/>
</dbReference>
<evidence type="ECO:0000313" key="2">
    <source>
        <dbReference type="EMBL" id="RXG13095.1"/>
    </source>
</evidence>
<gene>
    <name evidence="2" type="ORF">DSM04_10573</name>
</gene>
<dbReference type="AlphaFoldDB" id="A0A4Q0NSB3"/>
<sequence>MKKKIGVATLGNAKENYGQILQAYALQAFLKKNGYDPFLIRYRRKITLEDEKGLRKFAKRIYLLLKGDNTDRKIKNPDAEIEVHLSLKQKDFQDFYNNLFNQTDLFYHGIKELRENPPQADVYIAGSDQIWNWGGRYGYDPAYFLQFGSKNIKRIVYAAGMSKISSSAAAKNELKEYMKNLDRVALREPTGIPILKEAGCKDPQVVLDPSLLLDNEDYDALTNSVEPIKENYVLGYFINFESPESINWGNIENYLESEDITFKYVSSEGYYDPIHKLGKYENQHFTIAEWISAYQNATYVVTSSYHGLLFSIFNKKPFLFFFVQNSKHKYGENRAKYILGELGLETRLYDRNSSKSFKEQLEAPIDWNNVEKKYKALKDKSIKFLLDAIEGV</sequence>
<organism evidence="2 3">
    <name type="scientific">Leeuwenhoekiella aestuarii</name>
    <dbReference type="NCBI Taxonomy" id="2249426"/>
    <lineage>
        <taxon>Bacteria</taxon>
        <taxon>Pseudomonadati</taxon>
        <taxon>Bacteroidota</taxon>
        <taxon>Flavobacteriia</taxon>
        <taxon>Flavobacteriales</taxon>
        <taxon>Flavobacteriaceae</taxon>
        <taxon>Leeuwenhoekiella</taxon>
    </lineage>
</organism>
<keyword evidence="3" id="KW-1185">Reference proteome</keyword>
<evidence type="ECO:0000259" key="1">
    <source>
        <dbReference type="Pfam" id="PF04230"/>
    </source>
</evidence>
<dbReference type="RefSeq" id="WP_128761882.1">
    <property type="nucleotide sequence ID" value="NZ_QOVI01000005.1"/>
</dbReference>
<reference evidence="2 3" key="1">
    <citation type="submission" date="2018-07" db="EMBL/GenBank/DDBJ databases">
        <title>Leeuwenhoekiella genomics.</title>
        <authorList>
            <person name="Tahon G."/>
            <person name="Willems A."/>
        </authorList>
    </citation>
    <scope>NUCLEOTIDE SEQUENCE [LARGE SCALE GENOMIC DNA]</scope>
    <source>
        <strain evidence="2 3">R-50232</strain>
    </source>
</reference>
<accession>A0A4Q0NSB3</accession>
<keyword evidence="2" id="KW-0808">Transferase</keyword>
<comment type="caution">
    <text evidence="2">The sequence shown here is derived from an EMBL/GenBank/DDBJ whole genome shotgun (WGS) entry which is preliminary data.</text>
</comment>
<protein>
    <submittedName>
        <fullName evidence="2">Polysaccharide pyruvyl transferase</fullName>
    </submittedName>
</protein>
<proteinExistence type="predicted"/>
<dbReference type="EMBL" id="QOVI01000005">
    <property type="protein sequence ID" value="RXG13095.1"/>
    <property type="molecule type" value="Genomic_DNA"/>
</dbReference>
<feature type="domain" description="Polysaccharide pyruvyl transferase" evidence="1">
    <location>
        <begin position="16"/>
        <end position="321"/>
    </location>
</feature>
<dbReference type="Pfam" id="PF04230">
    <property type="entry name" value="PS_pyruv_trans"/>
    <property type="match status" value="1"/>
</dbReference>
<dbReference type="GO" id="GO:0016740">
    <property type="term" value="F:transferase activity"/>
    <property type="evidence" value="ECO:0007669"/>
    <property type="project" value="UniProtKB-KW"/>
</dbReference>
<evidence type="ECO:0000313" key="3">
    <source>
        <dbReference type="Proteomes" id="UP000289821"/>
    </source>
</evidence>
<dbReference type="Proteomes" id="UP000289821">
    <property type="component" value="Unassembled WGS sequence"/>
</dbReference>
<name>A0A4Q0NSB3_9FLAO</name>